<dbReference type="AlphaFoldDB" id="A0A2A6FJX4"/>
<reference evidence="2 3" key="1">
    <citation type="submission" date="2017-09" db="EMBL/GenBank/DDBJ databases">
        <title>Mesorhizobum sanjuanii sp. nov. isolated from nodules of Lotus tenuis in saline-alkaline lowlands of Flooding Pampa.</title>
        <authorList>
            <person name="Sannazzaro A.I."/>
            <person name="Torres Tejerizo G.A."/>
            <person name="Fontana F."/>
            <person name="Cumpa Velazquez L.M."/>
            <person name="Hansen L."/>
            <person name="Pistorio M."/>
            <person name="Estrella M.J."/>
        </authorList>
    </citation>
    <scope>NUCLEOTIDE SEQUENCE [LARGE SCALE GENOMIC DNA]</scope>
    <source>
        <strain evidence="2 3">BSA136</strain>
    </source>
</reference>
<gene>
    <name evidence="2" type="ORF">CN311_06410</name>
</gene>
<organism evidence="2 3">
    <name type="scientific">Mesorhizobium sanjuanii</name>
    <dbReference type="NCBI Taxonomy" id="2037900"/>
    <lineage>
        <taxon>Bacteria</taxon>
        <taxon>Pseudomonadati</taxon>
        <taxon>Pseudomonadota</taxon>
        <taxon>Alphaproteobacteria</taxon>
        <taxon>Hyphomicrobiales</taxon>
        <taxon>Phyllobacteriaceae</taxon>
        <taxon>Mesorhizobium</taxon>
    </lineage>
</organism>
<protein>
    <recommendedName>
        <fullName evidence="1">YjiS-like domain-containing protein</fullName>
    </recommendedName>
</protein>
<dbReference type="InterPro" id="IPR009506">
    <property type="entry name" value="YjiS-like"/>
</dbReference>
<comment type="caution">
    <text evidence="2">The sequence shown here is derived from an EMBL/GenBank/DDBJ whole genome shotgun (WGS) entry which is preliminary data.</text>
</comment>
<evidence type="ECO:0000313" key="3">
    <source>
        <dbReference type="Proteomes" id="UP000219182"/>
    </source>
</evidence>
<feature type="domain" description="YjiS-like" evidence="1">
    <location>
        <begin position="29"/>
        <end position="64"/>
    </location>
</feature>
<accession>A0A2A6FJX4</accession>
<evidence type="ECO:0000313" key="2">
    <source>
        <dbReference type="EMBL" id="PDQ21951.1"/>
    </source>
</evidence>
<dbReference type="EMBL" id="NWQG01000031">
    <property type="protein sequence ID" value="PDQ21951.1"/>
    <property type="molecule type" value="Genomic_DNA"/>
</dbReference>
<proteinExistence type="predicted"/>
<name>A0A2A6FJX4_9HYPH</name>
<dbReference type="RefSeq" id="WP_097572490.1">
    <property type="nucleotide sequence ID" value="NZ_NWQG01000031.1"/>
</dbReference>
<sequence>MTLIKTSGDHAFTQKRIASPLRCLALAMLARMMRGWRSRRDRRHLEAMPDFMLRDIGISRSDIDYVAAHGDTRRRTAPDF</sequence>
<dbReference type="Pfam" id="PF06568">
    <property type="entry name" value="YjiS-like"/>
    <property type="match status" value="1"/>
</dbReference>
<keyword evidence="3" id="KW-1185">Reference proteome</keyword>
<dbReference type="Proteomes" id="UP000219182">
    <property type="component" value="Unassembled WGS sequence"/>
</dbReference>
<evidence type="ECO:0000259" key="1">
    <source>
        <dbReference type="Pfam" id="PF06568"/>
    </source>
</evidence>